<dbReference type="Gene3D" id="3.90.820.10">
    <property type="entry name" value="Structural Genomics, Unknown Function 30-nov-00 1gh9 Mol_id"/>
    <property type="match status" value="1"/>
</dbReference>
<dbReference type="RefSeq" id="WP_114585075.1">
    <property type="nucleotide sequence ID" value="NZ_CP031150.1"/>
</dbReference>
<name>A0A345E155_9EURY</name>
<dbReference type="EMBL" id="CP031150">
    <property type="protein sequence ID" value="AXG05927.1"/>
    <property type="molecule type" value="Genomic_DNA"/>
</dbReference>
<protein>
    <submittedName>
        <fullName evidence="4">Replication protein H</fullName>
    </submittedName>
</protein>
<feature type="domain" description="DUF5817" evidence="2">
    <location>
        <begin position="2"/>
        <end position="60"/>
    </location>
</feature>
<accession>A0A345E155</accession>
<dbReference type="OrthoDB" id="142616at2157"/>
<feature type="domain" description="DUF5817" evidence="3">
    <location>
        <begin position="122"/>
        <end position="175"/>
    </location>
</feature>
<dbReference type="Pfam" id="PF22798">
    <property type="entry name" value="DUF5817_CT"/>
    <property type="match status" value="1"/>
</dbReference>
<proteinExistence type="predicted"/>
<keyword evidence="5" id="KW-1185">Reference proteome</keyword>
<evidence type="ECO:0000313" key="4">
    <source>
        <dbReference type="EMBL" id="AXG05927.1"/>
    </source>
</evidence>
<evidence type="ECO:0000313" key="5">
    <source>
        <dbReference type="Proteomes" id="UP000253273"/>
    </source>
</evidence>
<dbReference type="KEGG" id="haj:DU500_05435"/>
<dbReference type="GeneID" id="37282806"/>
<evidence type="ECO:0000259" key="3">
    <source>
        <dbReference type="Pfam" id="PF22798"/>
    </source>
</evidence>
<dbReference type="Proteomes" id="UP000253273">
    <property type="component" value="Chromosome"/>
</dbReference>
<evidence type="ECO:0000259" key="2">
    <source>
        <dbReference type="Pfam" id="PF19134"/>
    </source>
</evidence>
<sequence>MYAVVGCTDCHALWLLADPDAAETATCPRCGRRHRTAGLKRFVTAEDRETAREARAAMLADAADATDAFESTPSVAEMEVTTDEAVVDDAEYLDAAGIDPDDVAAAGESATGGRAGSRSRPEIVRDALRELDAPDESDVVAYATDHGVPADAAADLLDRLVRRGEATASGGTYRLL</sequence>
<feature type="region of interest" description="Disordered" evidence="1">
    <location>
        <begin position="98"/>
        <end position="120"/>
    </location>
</feature>
<dbReference type="InterPro" id="IPR053849">
    <property type="entry name" value="DUF5817_C"/>
</dbReference>
<dbReference type="InterPro" id="IPR043855">
    <property type="entry name" value="DUF5817"/>
</dbReference>
<reference evidence="4 5" key="1">
    <citation type="submission" date="2018-07" db="EMBL/GenBank/DDBJ databases">
        <title>Genome sequences of Haloplanus sp. CBA1113.</title>
        <authorList>
            <person name="Kim Y.B."/>
            <person name="Roh S.W."/>
        </authorList>
    </citation>
    <scope>NUCLEOTIDE SEQUENCE [LARGE SCALE GENOMIC DNA]</scope>
    <source>
        <strain evidence="4 5">CBA1113</strain>
    </source>
</reference>
<gene>
    <name evidence="4" type="ORF">DU500_05435</name>
</gene>
<dbReference type="Pfam" id="PF19134">
    <property type="entry name" value="DUF5817"/>
    <property type="match status" value="1"/>
</dbReference>
<organism evidence="4 5">
    <name type="scientific">Haloplanus rubicundus</name>
    <dbReference type="NCBI Taxonomy" id="1547898"/>
    <lineage>
        <taxon>Archaea</taxon>
        <taxon>Methanobacteriati</taxon>
        <taxon>Methanobacteriota</taxon>
        <taxon>Stenosarchaea group</taxon>
        <taxon>Halobacteria</taxon>
        <taxon>Halobacteriales</taxon>
        <taxon>Haloferacaceae</taxon>
        <taxon>Haloplanus</taxon>
    </lineage>
</organism>
<dbReference type="AlphaFoldDB" id="A0A345E155"/>
<evidence type="ECO:0000256" key="1">
    <source>
        <dbReference type="SAM" id="MobiDB-lite"/>
    </source>
</evidence>